<dbReference type="RefSeq" id="WP_184195903.1">
    <property type="nucleotide sequence ID" value="NZ_JACHGW010000002.1"/>
</dbReference>
<keyword evidence="2" id="KW-1185">Reference proteome</keyword>
<evidence type="ECO:0008006" key="3">
    <source>
        <dbReference type="Google" id="ProtNLM"/>
    </source>
</evidence>
<sequence>MLNCEVLVAFIEEKINAFAAAHPEETFCAFAIDGQLLCLNTEFFFEEKLHYYTETASDEFRPFYEADGFREQLWKNPGDWKYQGFAHLTEEAGLDKVAYYEYLDMSPEEQRASEYTFAMQQVLDELNQRGAFKNLNCAPSFTAFLVNRAENE</sequence>
<dbReference type="Proteomes" id="UP000520814">
    <property type="component" value="Unassembled WGS sequence"/>
</dbReference>
<protein>
    <recommendedName>
        <fullName evidence="3">DUF4303 domain-containing protein</fullName>
    </recommendedName>
</protein>
<comment type="caution">
    <text evidence="1">The sequence shown here is derived from an EMBL/GenBank/DDBJ whole genome shotgun (WGS) entry which is preliminary data.</text>
</comment>
<dbReference type="AlphaFoldDB" id="A0A7W9W7G7"/>
<evidence type="ECO:0000313" key="1">
    <source>
        <dbReference type="EMBL" id="MBB6050612.1"/>
    </source>
</evidence>
<name>A0A7W9W7G7_ARMRO</name>
<gene>
    <name evidence="1" type="ORF">HNQ39_002403</name>
</gene>
<reference evidence="1 2" key="1">
    <citation type="submission" date="2020-08" db="EMBL/GenBank/DDBJ databases">
        <title>Genomic Encyclopedia of Type Strains, Phase IV (KMG-IV): sequencing the most valuable type-strain genomes for metagenomic binning, comparative biology and taxonomic classification.</title>
        <authorList>
            <person name="Goeker M."/>
        </authorList>
    </citation>
    <scope>NUCLEOTIDE SEQUENCE [LARGE SCALE GENOMIC DNA]</scope>
    <source>
        <strain evidence="1 2">DSM 23562</strain>
    </source>
</reference>
<dbReference type="EMBL" id="JACHGW010000002">
    <property type="protein sequence ID" value="MBB6050612.1"/>
    <property type="molecule type" value="Genomic_DNA"/>
</dbReference>
<evidence type="ECO:0000313" key="2">
    <source>
        <dbReference type="Proteomes" id="UP000520814"/>
    </source>
</evidence>
<proteinExistence type="predicted"/>
<organism evidence="1 2">
    <name type="scientific">Armatimonas rosea</name>
    <dbReference type="NCBI Taxonomy" id="685828"/>
    <lineage>
        <taxon>Bacteria</taxon>
        <taxon>Bacillati</taxon>
        <taxon>Armatimonadota</taxon>
        <taxon>Armatimonadia</taxon>
        <taxon>Armatimonadales</taxon>
        <taxon>Armatimonadaceae</taxon>
        <taxon>Armatimonas</taxon>
    </lineage>
</organism>
<accession>A0A7W9W7G7</accession>